<keyword evidence="1" id="KW-0472">Membrane</keyword>
<gene>
    <name evidence="2" type="ORF">SLITO_v1c05510</name>
</gene>
<evidence type="ECO:0000256" key="1">
    <source>
        <dbReference type="SAM" id="Phobius"/>
    </source>
</evidence>
<dbReference type="RefSeq" id="WP_075058288.1">
    <property type="nucleotide sequence ID" value="NZ_CP012357.1"/>
</dbReference>
<name>A0A0K1W1Y0_9MOLU</name>
<keyword evidence="1" id="KW-0812">Transmembrane</keyword>
<dbReference type="AlphaFoldDB" id="A0A0K1W1Y0"/>
<evidence type="ECO:0000313" key="2">
    <source>
        <dbReference type="EMBL" id="AKX34191.1"/>
    </source>
</evidence>
<dbReference type="EMBL" id="CP012357">
    <property type="protein sequence ID" value="AKX34191.1"/>
    <property type="molecule type" value="Genomic_DNA"/>
</dbReference>
<dbReference type="KEGG" id="sll:SLITO_v1c05510"/>
<keyword evidence="1" id="KW-1133">Transmembrane helix</keyword>
<sequence>MGIAAFLLIVPILVIVFGSIALAKKSNKARIACGVLSLVGILFAWAAYFIPLVLFLIGGILTLCGKAE</sequence>
<feature type="transmembrane region" description="Helical" evidence="1">
    <location>
        <begin position="6"/>
        <end position="23"/>
    </location>
</feature>
<organism evidence="2 3">
    <name type="scientific">Spiroplasma litorale</name>
    <dbReference type="NCBI Taxonomy" id="216942"/>
    <lineage>
        <taxon>Bacteria</taxon>
        <taxon>Bacillati</taxon>
        <taxon>Mycoplasmatota</taxon>
        <taxon>Mollicutes</taxon>
        <taxon>Entomoplasmatales</taxon>
        <taxon>Spiroplasmataceae</taxon>
        <taxon>Spiroplasma</taxon>
    </lineage>
</organism>
<dbReference type="STRING" id="216942.SLITO_v1c05510"/>
<evidence type="ECO:0000313" key="3">
    <source>
        <dbReference type="Proteomes" id="UP000067476"/>
    </source>
</evidence>
<keyword evidence="3" id="KW-1185">Reference proteome</keyword>
<proteinExistence type="predicted"/>
<feature type="transmembrane region" description="Helical" evidence="1">
    <location>
        <begin position="35"/>
        <end position="61"/>
    </location>
</feature>
<accession>A0A0K1W1Y0</accession>
<reference evidence="2 3" key="1">
    <citation type="journal article" date="2015" name="Genome Announc.">
        <title>Complete Genome Sequence of Spiroplasma litorale TN-1T (DSM 21781), a Bacterium Isolated from a Green-Eyed Horsefly (Tabanus nigrovittatus).</title>
        <authorList>
            <person name="Lo W.S."/>
            <person name="Lai Y.C."/>
            <person name="Lien Y.W."/>
            <person name="Wang T.H."/>
            <person name="Kuo C.H."/>
        </authorList>
    </citation>
    <scope>NUCLEOTIDE SEQUENCE [LARGE SCALE GENOMIC DNA]</scope>
    <source>
        <strain evidence="2 3">TN-1</strain>
    </source>
</reference>
<dbReference type="PATRIC" id="fig|216942.3.peg.554"/>
<dbReference type="OrthoDB" id="390360at2"/>
<protein>
    <submittedName>
        <fullName evidence="2">Uncharacterized protein</fullName>
    </submittedName>
</protein>
<dbReference type="Proteomes" id="UP000067476">
    <property type="component" value="Chromosome"/>
</dbReference>